<dbReference type="NCBIfam" id="NF047389">
    <property type="entry name" value="ATPase_Sll1717"/>
    <property type="match status" value="1"/>
</dbReference>
<sequence>MQPYATIKPHPIDKPEGIEMARIQLPKDALQRIKLGQAFAEYDIIRSDHDLFVSTPATLAALNPDSSNCFFVGRRGAGKTAITFEVDRRFPRSIGIVPQIFDLLKLPLEHEQFRDTRQRPFKSLMHSMERALIDEVIKNWIQQGGFSFDKAPDTIRRERGLIEDCDFDQRVLNLTEEIFDAYTKDNDKLWLRQISRSKNLLSEINQITTTGPIGHILLIDRLDESWDGSDSAIVCLMALMHAAVRLIASTRHIKPYVFIRENIYDRIRAIDNEFSRLETSVVFLDWSAEKLTELVERRLIKPFTTKPKLGGEAWECFFDPEDSKTSISSVMGLCQHRPRDVLMLTSYAIDSAITHGHQKVKDADMEVASKRYSTSRLKDLGDEYAENYPNFSLILEYFFGLGNEYTLVAIEDFIQKLLVTESINKYCSSWFYDYTTPFRFVEVLYGIGFLGIRRKKHIEYKESGKDSNAKPSFDHGSTFYIHPTYHEALNLQPILLKDLRDETQLKNEGILEDLPDTFKLDEYKGALQSTLEDLKTLPKGASSASKFEEIVGNVIKLCFFRSLTNVQPHERDHEGSVIRDWVASNRAPNGFWEVIRNKYGSTQVVWECKNYEDLSASDFHQINYYLNDTFGRFGVIAYRGDEVKSSYYRHISNIINRNNSGLVILLTQKDLEVFLRQAIKGAFKESHLQDKYDQTIRQIS</sequence>
<dbReference type="RefSeq" id="WP_223813495.1">
    <property type="nucleotide sequence ID" value="NZ_RBUY01000171.1"/>
</dbReference>
<organism evidence="1 2">
    <name type="scientific">Pseudomonas caricapapayae</name>
    <dbReference type="NCBI Taxonomy" id="46678"/>
    <lineage>
        <taxon>Bacteria</taxon>
        <taxon>Pseudomonadati</taxon>
        <taxon>Pseudomonadota</taxon>
        <taxon>Gammaproteobacteria</taxon>
        <taxon>Pseudomonadales</taxon>
        <taxon>Pseudomonadaceae</taxon>
        <taxon>Pseudomonas</taxon>
    </lineage>
</organism>
<evidence type="ECO:0000313" key="1">
    <source>
        <dbReference type="EMBL" id="RMV71080.1"/>
    </source>
</evidence>
<name>A0A3M6ES19_9PSED</name>
<dbReference type="InterPro" id="IPR059206">
    <property type="entry name" value="Sll1717-like"/>
</dbReference>
<dbReference type="Proteomes" id="UP000269872">
    <property type="component" value="Unassembled WGS sequence"/>
</dbReference>
<reference evidence="1 2" key="1">
    <citation type="submission" date="2018-08" db="EMBL/GenBank/DDBJ databases">
        <title>Recombination of ecologically and evolutionarily significant loci maintains genetic cohesion in the Pseudomonas syringae species complex.</title>
        <authorList>
            <person name="Dillon M."/>
            <person name="Thakur S."/>
            <person name="Almeida R.N.D."/>
            <person name="Weir B.S."/>
            <person name="Guttman D.S."/>
        </authorList>
    </citation>
    <scope>NUCLEOTIDE SEQUENCE [LARGE SCALE GENOMIC DNA]</scope>
    <source>
        <strain evidence="1 2">ICMP 7496</strain>
    </source>
</reference>
<accession>A0A3M6ES19</accession>
<dbReference type="EMBL" id="RBUY01000171">
    <property type="protein sequence ID" value="RMV71080.1"/>
    <property type="molecule type" value="Genomic_DNA"/>
</dbReference>
<gene>
    <name evidence="1" type="ORF">ALP05_200152</name>
</gene>
<dbReference type="AlphaFoldDB" id="A0A3M6ES19"/>
<comment type="caution">
    <text evidence="1">The sequence shown here is derived from an EMBL/GenBank/DDBJ whole genome shotgun (WGS) entry which is preliminary data.</text>
</comment>
<evidence type="ECO:0000313" key="2">
    <source>
        <dbReference type="Proteomes" id="UP000269872"/>
    </source>
</evidence>
<protein>
    <submittedName>
        <fullName evidence="1">Uncharacterized protein</fullName>
    </submittedName>
</protein>
<proteinExistence type="predicted"/>